<evidence type="ECO:0000256" key="1">
    <source>
        <dbReference type="ARBA" id="ARBA00005964"/>
    </source>
</evidence>
<reference evidence="7 8" key="1">
    <citation type="submission" date="2024-05" db="EMBL/GenBank/DDBJ databases">
        <authorList>
            <person name="Wallberg A."/>
        </authorList>
    </citation>
    <scope>NUCLEOTIDE SEQUENCE [LARGE SCALE GENOMIC DNA]</scope>
</reference>
<name>A0AAV2R7I5_MEGNR</name>
<evidence type="ECO:0000256" key="4">
    <source>
        <dbReference type="ARBA" id="ARBA00023180"/>
    </source>
</evidence>
<feature type="non-terminal residue" evidence="7">
    <location>
        <position position="356"/>
    </location>
</feature>
<evidence type="ECO:0000313" key="7">
    <source>
        <dbReference type="EMBL" id="CAL4114758.1"/>
    </source>
</evidence>
<comment type="similarity">
    <text evidence="1 5">Belongs to the type-B carboxylesterase/lipase family.</text>
</comment>
<dbReference type="InterPro" id="IPR029058">
    <property type="entry name" value="AB_hydrolase_fold"/>
</dbReference>
<feature type="chain" id="PRO_5043107282" description="Carboxylic ester hydrolase" evidence="5">
    <location>
        <begin position="17"/>
        <end position="356"/>
    </location>
</feature>
<keyword evidence="3 5" id="KW-0378">Hydrolase</keyword>
<dbReference type="SUPFAM" id="SSF53474">
    <property type="entry name" value="alpha/beta-Hydrolases"/>
    <property type="match status" value="1"/>
</dbReference>
<dbReference type="InterPro" id="IPR050309">
    <property type="entry name" value="Type-B_Carboxylest/Lipase"/>
</dbReference>
<keyword evidence="5" id="KW-0732">Signal</keyword>
<dbReference type="AlphaFoldDB" id="A0AAV2R7I5"/>
<dbReference type="InterPro" id="IPR019826">
    <property type="entry name" value="Carboxylesterase_B_AS"/>
</dbReference>
<evidence type="ECO:0000256" key="3">
    <source>
        <dbReference type="ARBA" id="ARBA00022801"/>
    </source>
</evidence>
<evidence type="ECO:0000259" key="6">
    <source>
        <dbReference type="Pfam" id="PF00135"/>
    </source>
</evidence>
<gene>
    <name evidence="7" type="ORF">MNOR_LOCUS20505</name>
</gene>
<keyword evidence="2" id="KW-0719">Serine esterase</keyword>
<dbReference type="InterPro" id="IPR002018">
    <property type="entry name" value="CarbesteraseB"/>
</dbReference>
<evidence type="ECO:0000256" key="5">
    <source>
        <dbReference type="RuleBase" id="RU361235"/>
    </source>
</evidence>
<evidence type="ECO:0000313" key="8">
    <source>
        <dbReference type="Proteomes" id="UP001497623"/>
    </source>
</evidence>
<evidence type="ECO:0000256" key="2">
    <source>
        <dbReference type="ARBA" id="ARBA00022487"/>
    </source>
</evidence>
<dbReference type="PROSITE" id="PS00122">
    <property type="entry name" value="CARBOXYLESTERASE_B_1"/>
    <property type="match status" value="1"/>
</dbReference>
<feature type="signal peptide" evidence="5">
    <location>
        <begin position="1"/>
        <end position="16"/>
    </location>
</feature>
<organism evidence="7 8">
    <name type="scientific">Meganyctiphanes norvegica</name>
    <name type="common">Northern krill</name>
    <name type="synonym">Thysanopoda norvegica</name>
    <dbReference type="NCBI Taxonomy" id="48144"/>
    <lineage>
        <taxon>Eukaryota</taxon>
        <taxon>Metazoa</taxon>
        <taxon>Ecdysozoa</taxon>
        <taxon>Arthropoda</taxon>
        <taxon>Crustacea</taxon>
        <taxon>Multicrustacea</taxon>
        <taxon>Malacostraca</taxon>
        <taxon>Eumalacostraca</taxon>
        <taxon>Eucarida</taxon>
        <taxon>Euphausiacea</taxon>
        <taxon>Euphausiidae</taxon>
        <taxon>Meganyctiphanes</taxon>
    </lineage>
</organism>
<protein>
    <recommendedName>
        <fullName evidence="5">Carboxylic ester hydrolase</fullName>
        <ecNumber evidence="5">3.1.1.-</ecNumber>
    </recommendedName>
</protein>
<sequence>MHLLVLLATSCCCTSPDEPVLTIAGWTTHHICLQGAGGSVVQVAHGQVLFQCKLGAGGQPCRLQTHHTRKFTGTFIVSSPEPFEYWRSSRKSSSESMIAQYYYIDIQGYLKGWVCTFVTLSTAPGSYPLNIQVYICLNPYIINYFQIGCYVSQLIHFRNVIILILQLLAVNGFLSTGDDEIPGNFGLRDQNLAIQWVKNNIEHFGGASSKITLFGESAGGVSVHMQILSPYSKDLFSRAIMQSGNALIPFAKRNDHASVALRVGNSLHCPGVTKESITGGTDLLTCLQSANATQLVTLYTEYQTLDVAPLLFVPCVDGDFLPAAPEVLLRQGIFNRVDIISGITRDEGALITKRLY</sequence>
<dbReference type="PANTHER" id="PTHR11559">
    <property type="entry name" value="CARBOXYLESTERASE"/>
    <property type="match status" value="1"/>
</dbReference>
<dbReference type="Proteomes" id="UP001497623">
    <property type="component" value="Unassembled WGS sequence"/>
</dbReference>
<dbReference type="GO" id="GO:0052689">
    <property type="term" value="F:carboxylic ester hydrolase activity"/>
    <property type="evidence" value="ECO:0007669"/>
    <property type="project" value="UniProtKB-KW"/>
</dbReference>
<dbReference type="Pfam" id="PF00135">
    <property type="entry name" value="COesterase"/>
    <property type="match status" value="1"/>
</dbReference>
<dbReference type="EC" id="3.1.1.-" evidence="5"/>
<proteinExistence type="inferred from homology"/>
<feature type="domain" description="Carboxylesterase type B" evidence="6">
    <location>
        <begin position="159"/>
        <end position="353"/>
    </location>
</feature>
<dbReference type="Gene3D" id="3.40.50.1820">
    <property type="entry name" value="alpha/beta hydrolase"/>
    <property type="match status" value="1"/>
</dbReference>
<keyword evidence="4" id="KW-0325">Glycoprotein</keyword>
<keyword evidence="8" id="KW-1185">Reference proteome</keyword>
<comment type="caution">
    <text evidence="7">The sequence shown here is derived from an EMBL/GenBank/DDBJ whole genome shotgun (WGS) entry which is preliminary data.</text>
</comment>
<dbReference type="EMBL" id="CAXKWB010015899">
    <property type="protein sequence ID" value="CAL4114758.1"/>
    <property type="molecule type" value="Genomic_DNA"/>
</dbReference>
<accession>A0AAV2R7I5</accession>